<dbReference type="RefSeq" id="WP_263735244.1">
    <property type="nucleotide sequence ID" value="NZ_JAOWKY010000003.1"/>
</dbReference>
<protein>
    <submittedName>
        <fullName evidence="3">PqiC family protein</fullName>
    </submittedName>
</protein>
<evidence type="ECO:0000313" key="4">
    <source>
        <dbReference type="Proteomes" id="UP001652542"/>
    </source>
</evidence>
<dbReference type="InterPro" id="IPR005586">
    <property type="entry name" value="ABC_trans_aux"/>
</dbReference>
<keyword evidence="4" id="KW-1185">Reference proteome</keyword>
<evidence type="ECO:0000256" key="1">
    <source>
        <dbReference type="SAM" id="SignalP"/>
    </source>
</evidence>
<accession>A0ABT2ZEN3</accession>
<organism evidence="3 4">
    <name type="scientific">Albidovulum marisflavi</name>
    <dbReference type="NCBI Taxonomy" id="2984159"/>
    <lineage>
        <taxon>Bacteria</taxon>
        <taxon>Pseudomonadati</taxon>
        <taxon>Pseudomonadota</taxon>
        <taxon>Alphaproteobacteria</taxon>
        <taxon>Rhodobacterales</taxon>
        <taxon>Paracoccaceae</taxon>
        <taxon>Albidovulum</taxon>
    </lineage>
</organism>
<dbReference type="EMBL" id="JAOWKY010000003">
    <property type="protein sequence ID" value="MCV2869594.1"/>
    <property type="molecule type" value="Genomic_DNA"/>
</dbReference>
<reference evidence="3 4" key="1">
    <citation type="submission" date="2022-10" db="EMBL/GenBank/DDBJ databases">
        <title>Defluviimonas sp. nov., isolated from ocean surface water.</title>
        <authorList>
            <person name="He W."/>
            <person name="Wang L."/>
            <person name="Zhang D.-F."/>
        </authorList>
    </citation>
    <scope>NUCLEOTIDE SEQUENCE [LARGE SCALE GENOMIC DNA]</scope>
    <source>
        <strain evidence="3 4">WL0002</strain>
    </source>
</reference>
<dbReference type="SUPFAM" id="SSF159594">
    <property type="entry name" value="XCC0632-like"/>
    <property type="match status" value="1"/>
</dbReference>
<evidence type="ECO:0000259" key="2">
    <source>
        <dbReference type="Pfam" id="PF03886"/>
    </source>
</evidence>
<keyword evidence="1" id="KW-0732">Signal</keyword>
<dbReference type="Proteomes" id="UP001652542">
    <property type="component" value="Unassembled WGS sequence"/>
</dbReference>
<feature type="chain" id="PRO_5045642377" evidence="1">
    <location>
        <begin position="23"/>
        <end position="187"/>
    </location>
</feature>
<name>A0ABT2ZEN3_9RHOB</name>
<sequence length="187" mass="19914">MPSIHSYLLLLLLGLSACGAAADRYLVEPSSAQERIVLRVGSLEIREVVVPAYAEASEILRQSESGALQVVENAQWADGSARALTSTLARSLDLMTTTDVAAEPWPLTEPAAAQLEVRIESMVARADGAFQLAGQFAVASSDGRITEFIDRFDISVALDGDGPAAIARANGRAVEMLAHQIAQRLRP</sequence>
<gene>
    <name evidence="3" type="ORF">OEW28_13245</name>
</gene>
<comment type="caution">
    <text evidence="3">The sequence shown here is derived from an EMBL/GenBank/DDBJ whole genome shotgun (WGS) entry which is preliminary data.</text>
</comment>
<proteinExistence type="predicted"/>
<evidence type="ECO:0000313" key="3">
    <source>
        <dbReference type="EMBL" id="MCV2869594.1"/>
    </source>
</evidence>
<feature type="domain" description="ABC-type transport auxiliary lipoprotein component" evidence="2">
    <location>
        <begin position="41"/>
        <end position="182"/>
    </location>
</feature>
<feature type="signal peptide" evidence="1">
    <location>
        <begin position="1"/>
        <end position="22"/>
    </location>
</feature>
<dbReference type="Pfam" id="PF03886">
    <property type="entry name" value="ABC_trans_aux"/>
    <property type="match status" value="1"/>
</dbReference>
<dbReference type="Gene3D" id="3.40.50.10610">
    <property type="entry name" value="ABC-type transport auxiliary lipoprotein component"/>
    <property type="match status" value="1"/>
</dbReference>